<sequence>MTVPKASQGRPAERGGGGLSAAPFVVALVVAVVGIGGVLLWNTVRPAKDRLNDPAQIQVTIGQYYGALNKGRYADLVANTCAKDRQAPSFPPEKGFADARKAAVDKDGDVKLDAGDVTKLTVSGDTATANLVLHYAKLGEQTQHAKFVREGGKWKMCS</sequence>
<dbReference type="SUPFAM" id="SSF54427">
    <property type="entry name" value="NTF2-like"/>
    <property type="match status" value="1"/>
</dbReference>
<gene>
    <name evidence="2" type="ORF">GCM10023147_36390</name>
</gene>
<accession>A0ABP8K1F3</accession>
<name>A0ABP8K1F3_9ACTN</name>
<keyword evidence="1" id="KW-0812">Transmembrane</keyword>
<keyword evidence="3" id="KW-1185">Reference proteome</keyword>
<proteinExistence type="predicted"/>
<evidence type="ECO:0000313" key="2">
    <source>
        <dbReference type="EMBL" id="GAA4399267.1"/>
    </source>
</evidence>
<comment type="caution">
    <text evidence="2">The sequence shown here is derived from an EMBL/GenBank/DDBJ whole genome shotgun (WGS) entry which is preliminary data.</text>
</comment>
<dbReference type="EMBL" id="BAABFR010000068">
    <property type="protein sequence ID" value="GAA4399267.1"/>
    <property type="molecule type" value="Genomic_DNA"/>
</dbReference>
<evidence type="ECO:0008006" key="4">
    <source>
        <dbReference type="Google" id="ProtNLM"/>
    </source>
</evidence>
<evidence type="ECO:0000313" key="3">
    <source>
        <dbReference type="Proteomes" id="UP001500635"/>
    </source>
</evidence>
<dbReference type="InterPro" id="IPR032710">
    <property type="entry name" value="NTF2-like_dom_sf"/>
</dbReference>
<protein>
    <recommendedName>
        <fullName evidence="4">DUF4878 domain-containing protein</fullName>
    </recommendedName>
</protein>
<dbReference type="Proteomes" id="UP001500635">
    <property type="component" value="Unassembled WGS sequence"/>
</dbReference>
<keyword evidence="1" id="KW-1133">Transmembrane helix</keyword>
<organism evidence="2 3">
    <name type="scientific">Tsukamurella soli</name>
    <dbReference type="NCBI Taxonomy" id="644556"/>
    <lineage>
        <taxon>Bacteria</taxon>
        <taxon>Bacillati</taxon>
        <taxon>Actinomycetota</taxon>
        <taxon>Actinomycetes</taxon>
        <taxon>Mycobacteriales</taxon>
        <taxon>Tsukamurellaceae</taxon>
        <taxon>Tsukamurella</taxon>
    </lineage>
</organism>
<feature type="transmembrane region" description="Helical" evidence="1">
    <location>
        <begin position="20"/>
        <end position="41"/>
    </location>
</feature>
<evidence type="ECO:0000256" key="1">
    <source>
        <dbReference type="SAM" id="Phobius"/>
    </source>
</evidence>
<reference evidence="3" key="1">
    <citation type="journal article" date="2019" name="Int. J. Syst. Evol. Microbiol.">
        <title>The Global Catalogue of Microorganisms (GCM) 10K type strain sequencing project: providing services to taxonomists for standard genome sequencing and annotation.</title>
        <authorList>
            <consortium name="The Broad Institute Genomics Platform"/>
            <consortium name="The Broad Institute Genome Sequencing Center for Infectious Disease"/>
            <person name="Wu L."/>
            <person name="Ma J."/>
        </authorList>
    </citation>
    <scope>NUCLEOTIDE SEQUENCE [LARGE SCALE GENOMIC DNA]</scope>
    <source>
        <strain evidence="3">JCM 17688</strain>
    </source>
</reference>
<keyword evidence="1" id="KW-0472">Membrane</keyword>